<evidence type="ECO:0000259" key="3">
    <source>
        <dbReference type="Pfam" id="PF13439"/>
    </source>
</evidence>
<dbReference type="CDD" id="cd03809">
    <property type="entry name" value="GT4_MtfB-like"/>
    <property type="match status" value="1"/>
</dbReference>
<name>A0A2S2D0J9_9PROT</name>
<accession>A0A2S2D0J9</accession>
<dbReference type="PANTHER" id="PTHR46401">
    <property type="entry name" value="GLYCOSYLTRANSFERASE WBBK-RELATED"/>
    <property type="match status" value="1"/>
</dbReference>
<evidence type="ECO:0000256" key="1">
    <source>
        <dbReference type="ARBA" id="ARBA00022679"/>
    </source>
</evidence>
<dbReference type="EMBL" id="CP029359">
    <property type="protein sequence ID" value="AWK90284.1"/>
    <property type="molecule type" value="Genomic_DNA"/>
</dbReference>
<dbReference type="InterPro" id="IPR001296">
    <property type="entry name" value="Glyco_trans_1"/>
</dbReference>
<keyword evidence="5" id="KW-1185">Reference proteome</keyword>
<dbReference type="AlphaFoldDB" id="A0A2S2D0J9"/>
<dbReference type="OrthoDB" id="9801573at2"/>
<dbReference type="Pfam" id="PF00534">
    <property type="entry name" value="Glycos_transf_1"/>
    <property type="match status" value="1"/>
</dbReference>
<keyword evidence="1 4" id="KW-0808">Transferase</keyword>
<dbReference type="Proteomes" id="UP000245629">
    <property type="component" value="Plasmid unnamed4"/>
</dbReference>
<feature type="domain" description="Glycosyl transferase family 1" evidence="2">
    <location>
        <begin position="194"/>
        <end position="347"/>
    </location>
</feature>
<proteinExistence type="predicted"/>
<dbReference type="RefSeq" id="WP_109334444.1">
    <property type="nucleotide sequence ID" value="NZ_CP029359.1"/>
</dbReference>
<evidence type="ECO:0000259" key="2">
    <source>
        <dbReference type="Pfam" id="PF00534"/>
    </source>
</evidence>
<protein>
    <submittedName>
        <fullName evidence="4">Glycosyltransferase family 1 protein</fullName>
    </submittedName>
</protein>
<geneLocation type="plasmid" evidence="4 5">
    <name>unnamed4</name>
</geneLocation>
<dbReference type="PANTHER" id="PTHR46401:SF2">
    <property type="entry name" value="GLYCOSYLTRANSFERASE WBBK-RELATED"/>
    <property type="match status" value="1"/>
</dbReference>
<dbReference type="InterPro" id="IPR028098">
    <property type="entry name" value="Glyco_trans_4-like_N"/>
</dbReference>
<dbReference type="GO" id="GO:0016757">
    <property type="term" value="F:glycosyltransferase activity"/>
    <property type="evidence" value="ECO:0007669"/>
    <property type="project" value="InterPro"/>
</dbReference>
<dbReference type="Pfam" id="PF13439">
    <property type="entry name" value="Glyco_transf_4"/>
    <property type="match status" value="1"/>
</dbReference>
<gene>
    <name evidence="4" type="ORF">DEW08_30210</name>
</gene>
<sequence length="371" mass="41015">MRILFDDHIFSIQRHGGVSRCFAEVIAGLQTHPGVEVLLPFRRVINAHLIDQPDLNVCGFLDGRHFPGKRTLLRAHNKRLMRRALRRMSFDVFHPTFYDTGYLDLLEDRPLVVTVHDMAPELMPAAFPHPDMVHPGKRALCEAASAIVAVSQTTKADLVRLYGLDPDRVTVIHHGLSGDAVWAPGQPAGMGLPDRYLLLVGRRDGYKNFAGVAGTLAACLARRPDLHLVCVGGGPLAEEERRPFQEAGCAARLHQHTLAAPDLARAYAHAEAFIYPSLYEGFGLPILESFANGCPAVLSNRSCFPEIAADAALYFDPGTPETLHGALDRLIGDRALRDRLVEAGRRRARDFTWAAAVEKLVALYRRLPVHR</sequence>
<organism evidence="4 5">
    <name type="scientific">Azospirillum thermophilum</name>
    <dbReference type="NCBI Taxonomy" id="2202148"/>
    <lineage>
        <taxon>Bacteria</taxon>
        <taxon>Pseudomonadati</taxon>
        <taxon>Pseudomonadota</taxon>
        <taxon>Alphaproteobacteria</taxon>
        <taxon>Rhodospirillales</taxon>
        <taxon>Azospirillaceae</taxon>
        <taxon>Azospirillum</taxon>
    </lineage>
</organism>
<dbReference type="KEGG" id="azz:DEW08_30210"/>
<feature type="domain" description="Glycosyltransferase subfamily 4-like N-terminal" evidence="3">
    <location>
        <begin position="16"/>
        <end position="175"/>
    </location>
</feature>
<reference evidence="5" key="1">
    <citation type="submission" date="2018-05" db="EMBL/GenBank/DDBJ databases">
        <title>Azospirillum thermophila sp. nov., a novel isolated from hot spring.</title>
        <authorList>
            <person name="Zhao Z."/>
        </authorList>
    </citation>
    <scope>NUCLEOTIDE SEQUENCE [LARGE SCALE GENOMIC DNA]</scope>
    <source>
        <strain evidence="5">CFH 70021</strain>
        <plasmid evidence="5">unnamed4</plasmid>
    </source>
</reference>
<dbReference type="SUPFAM" id="SSF53756">
    <property type="entry name" value="UDP-Glycosyltransferase/glycogen phosphorylase"/>
    <property type="match status" value="1"/>
</dbReference>
<evidence type="ECO:0000313" key="5">
    <source>
        <dbReference type="Proteomes" id="UP000245629"/>
    </source>
</evidence>
<dbReference type="Gene3D" id="3.40.50.2000">
    <property type="entry name" value="Glycogen Phosphorylase B"/>
    <property type="match status" value="2"/>
</dbReference>
<evidence type="ECO:0000313" key="4">
    <source>
        <dbReference type="EMBL" id="AWK90284.1"/>
    </source>
</evidence>
<keyword evidence="4" id="KW-0614">Plasmid</keyword>